<feature type="domain" description="GOLD" evidence="10">
    <location>
        <begin position="46"/>
        <end position="126"/>
    </location>
</feature>
<keyword evidence="4 9" id="KW-0732">Signal</keyword>
<protein>
    <recommendedName>
        <fullName evidence="10">GOLD domain-containing protein</fullName>
    </recommendedName>
</protein>
<evidence type="ECO:0000259" key="10">
    <source>
        <dbReference type="PROSITE" id="PS50866"/>
    </source>
</evidence>
<sequence length="215" mass="24020">MATAGERLRPRRRGAGLPRVVLALALLVAAAASASALNFKIQPKDELCFHEITHKGNKVLAFFDVVSWGYGAYVTLEVTAPSGKQLQSFVSESEGRVDFTAAEDGEFNFCFKNAYSETEVSFWINTETDVGLADVAKEEHVSDLVYSVERLNSMVNAAKVDLESFKSREARHRQTAHSNRRRVTFWAVTECLLVLAVAVAQVVRIRNFFEFKRIV</sequence>
<evidence type="ECO:0000256" key="9">
    <source>
        <dbReference type="SAM" id="SignalP"/>
    </source>
</evidence>
<name>A0A1X6NKS8_PORUM</name>
<keyword evidence="6 8" id="KW-0472">Membrane</keyword>
<evidence type="ECO:0000256" key="3">
    <source>
        <dbReference type="ARBA" id="ARBA00022692"/>
    </source>
</evidence>
<evidence type="ECO:0000313" key="12">
    <source>
        <dbReference type="Proteomes" id="UP000218209"/>
    </source>
</evidence>
<evidence type="ECO:0000256" key="1">
    <source>
        <dbReference type="ARBA" id="ARBA00004479"/>
    </source>
</evidence>
<dbReference type="Proteomes" id="UP000218209">
    <property type="component" value="Unassembled WGS sequence"/>
</dbReference>
<evidence type="ECO:0000256" key="8">
    <source>
        <dbReference type="SAM" id="Phobius"/>
    </source>
</evidence>
<organism evidence="11 12">
    <name type="scientific">Porphyra umbilicalis</name>
    <name type="common">Purple laver</name>
    <name type="synonym">Red alga</name>
    <dbReference type="NCBI Taxonomy" id="2786"/>
    <lineage>
        <taxon>Eukaryota</taxon>
        <taxon>Rhodophyta</taxon>
        <taxon>Bangiophyceae</taxon>
        <taxon>Bangiales</taxon>
        <taxon>Bangiaceae</taxon>
        <taxon>Porphyra</taxon>
    </lineage>
</organism>
<dbReference type="InterPro" id="IPR015720">
    <property type="entry name" value="Emp24-like"/>
</dbReference>
<dbReference type="Pfam" id="PF01105">
    <property type="entry name" value="EMP24_GP25L"/>
    <property type="match status" value="1"/>
</dbReference>
<evidence type="ECO:0000256" key="7">
    <source>
        <dbReference type="RuleBase" id="RU003827"/>
    </source>
</evidence>
<dbReference type="EMBL" id="KV919693">
    <property type="protein sequence ID" value="OSX69214.1"/>
    <property type="molecule type" value="Genomic_DNA"/>
</dbReference>
<dbReference type="InterPro" id="IPR009038">
    <property type="entry name" value="GOLD_dom"/>
</dbReference>
<dbReference type="GO" id="GO:0016020">
    <property type="term" value="C:membrane"/>
    <property type="evidence" value="ECO:0007669"/>
    <property type="project" value="UniProtKB-SubCell"/>
</dbReference>
<feature type="signal peptide" evidence="9">
    <location>
        <begin position="1"/>
        <end position="36"/>
    </location>
</feature>
<dbReference type="PROSITE" id="PS50866">
    <property type="entry name" value="GOLD"/>
    <property type="match status" value="1"/>
</dbReference>
<feature type="chain" id="PRO_5010855544" description="GOLD domain-containing protein" evidence="9">
    <location>
        <begin position="37"/>
        <end position="215"/>
    </location>
</feature>
<proteinExistence type="inferred from homology"/>
<comment type="subcellular location">
    <subcellularLocation>
        <location evidence="1 7">Membrane</location>
        <topology evidence="1 7">Single-pass type I membrane protein</topology>
    </subcellularLocation>
</comment>
<dbReference type="AlphaFoldDB" id="A0A1X6NKS8"/>
<gene>
    <name evidence="11" type="ORF">BU14_1732s0002</name>
</gene>
<evidence type="ECO:0000256" key="4">
    <source>
        <dbReference type="ARBA" id="ARBA00022729"/>
    </source>
</evidence>
<evidence type="ECO:0000313" key="11">
    <source>
        <dbReference type="EMBL" id="OSX69214.1"/>
    </source>
</evidence>
<feature type="transmembrane region" description="Helical" evidence="8">
    <location>
        <begin position="183"/>
        <end position="203"/>
    </location>
</feature>
<keyword evidence="5 8" id="KW-1133">Transmembrane helix</keyword>
<keyword evidence="12" id="KW-1185">Reference proteome</keyword>
<keyword evidence="3 7" id="KW-0812">Transmembrane</keyword>
<evidence type="ECO:0000256" key="2">
    <source>
        <dbReference type="ARBA" id="ARBA00007104"/>
    </source>
</evidence>
<dbReference type="PANTHER" id="PTHR22811">
    <property type="entry name" value="TRANSMEMBRANE EMP24 DOMAIN-CONTAINING PROTEIN"/>
    <property type="match status" value="1"/>
</dbReference>
<evidence type="ECO:0000256" key="5">
    <source>
        <dbReference type="ARBA" id="ARBA00022989"/>
    </source>
</evidence>
<accession>A0A1X6NKS8</accession>
<dbReference type="SMART" id="SM01190">
    <property type="entry name" value="EMP24_GP25L"/>
    <property type="match status" value="1"/>
</dbReference>
<evidence type="ECO:0000256" key="6">
    <source>
        <dbReference type="ARBA" id="ARBA00023136"/>
    </source>
</evidence>
<reference evidence="11 12" key="1">
    <citation type="submission" date="2017-03" db="EMBL/GenBank/DDBJ databases">
        <title>WGS assembly of Porphyra umbilicalis.</title>
        <authorList>
            <person name="Brawley S.H."/>
            <person name="Blouin N.A."/>
            <person name="Ficko-Blean E."/>
            <person name="Wheeler G.L."/>
            <person name="Lohr M."/>
            <person name="Goodson H.V."/>
            <person name="Jenkins J.W."/>
            <person name="Blaby-Haas C.E."/>
            <person name="Helliwell K.E."/>
            <person name="Chan C."/>
            <person name="Marriage T."/>
            <person name="Bhattacharya D."/>
            <person name="Klein A.S."/>
            <person name="Badis Y."/>
            <person name="Brodie J."/>
            <person name="Cao Y."/>
            <person name="Collen J."/>
            <person name="Dittami S.M."/>
            <person name="Gachon C.M."/>
            <person name="Green B.R."/>
            <person name="Karpowicz S."/>
            <person name="Kim J.W."/>
            <person name="Kudahl U."/>
            <person name="Lin S."/>
            <person name="Michel G."/>
            <person name="Mittag M."/>
            <person name="Olson B.J."/>
            <person name="Pangilinan J."/>
            <person name="Peng Y."/>
            <person name="Qiu H."/>
            <person name="Shu S."/>
            <person name="Singer J.T."/>
            <person name="Smith A.G."/>
            <person name="Sprecher B.N."/>
            <person name="Wagner V."/>
            <person name="Wang W."/>
            <person name="Wang Z.-Y."/>
            <person name="Yan J."/>
            <person name="Yarish C."/>
            <person name="Zoeuner-Riek S."/>
            <person name="Zhuang Y."/>
            <person name="Zou Y."/>
            <person name="Lindquist E.A."/>
            <person name="Grimwood J."/>
            <person name="Barry K."/>
            <person name="Rokhsar D.S."/>
            <person name="Schmutz J."/>
            <person name="Stiller J.W."/>
            <person name="Grossman A.R."/>
            <person name="Prochnik S.E."/>
        </authorList>
    </citation>
    <scope>NUCLEOTIDE SEQUENCE [LARGE SCALE GENOMIC DNA]</scope>
    <source>
        <strain evidence="11">4086291</strain>
    </source>
</reference>
<comment type="similarity">
    <text evidence="2 7">Belongs to the EMP24/GP25L family.</text>
</comment>
<dbReference type="OrthoDB" id="62956at2759"/>